<dbReference type="InterPro" id="IPR006461">
    <property type="entry name" value="PLAC_motif_containing"/>
</dbReference>
<dbReference type="Proteomes" id="UP000004994">
    <property type="component" value="Chromosome 10"/>
</dbReference>
<dbReference type="Pfam" id="PF04749">
    <property type="entry name" value="PLAC8"/>
    <property type="match status" value="1"/>
</dbReference>
<dbReference type="KEGG" id="sly:101266170"/>
<dbReference type="RefSeq" id="XP_004248546.1">
    <property type="nucleotide sequence ID" value="XM_004248498.5"/>
</dbReference>
<reference evidence="1" key="1">
    <citation type="journal article" date="2012" name="Nature">
        <title>The tomato genome sequence provides insights into fleshy fruit evolution.</title>
        <authorList>
            <consortium name="Tomato Genome Consortium"/>
        </authorList>
    </citation>
    <scope>NUCLEOTIDE SEQUENCE [LARGE SCALE GENOMIC DNA]</scope>
    <source>
        <strain evidence="1">cv. Heinz 1706</strain>
    </source>
</reference>
<protein>
    <recommendedName>
        <fullName evidence="3">Cell number regulator 6</fullName>
    </recommendedName>
</protein>
<dbReference type="STRING" id="4081.A0A3Q7J8M1"/>
<gene>
    <name evidence="1" type="primary">LOC101266170</name>
</gene>
<dbReference type="InParanoid" id="A0A3Q7J8M1"/>
<reference evidence="1" key="2">
    <citation type="submission" date="2019-01" db="UniProtKB">
        <authorList>
            <consortium name="EnsemblPlants"/>
        </authorList>
    </citation>
    <scope>IDENTIFICATION</scope>
    <source>
        <strain evidence="1">cv. Heinz 1706</strain>
    </source>
</reference>
<organism evidence="1">
    <name type="scientific">Solanum lycopersicum</name>
    <name type="common">Tomato</name>
    <name type="synonym">Lycopersicon esculentum</name>
    <dbReference type="NCBI Taxonomy" id="4081"/>
    <lineage>
        <taxon>Eukaryota</taxon>
        <taxon>Viridiplantae</taxon>
        <taxon>Streptophyta</taxon>
        <taxon>Embryophyta</taxon>
        <taxon>Tracheophyta</taxon>
        <taxon>Spermatophyta</taxon>
        <taxon>Magnoliopsida</taxon>
        <taxon>eudicotyledons</taxon>
        <taxon>Gunneridae</taxon>
        <taxon>Pentapetalae</taxon>
        <taxon>asterids</taxon>
        <taxon>lamiids</taxon>
        <taxon>Solanales</taxon>
        <taxon>Solanaceae</taxon>
        <taxon>Solanoideae</taxon>
        <taxon>Solaneae</taxon>
        <taxon>Solanum</taxon>
        <taxon>Solanum subgen. Lycopersicon</taxon>
    </lineage>
</organism>
<keyword evidence="2" id="KW-1185">Reference proteome</keyword>
<proteinExistence type="predicted"/>
<evidence type="ECO:0008006" key="3">
    <source>
        <dbReference type="Google" id="ProtNLM"/>
    </source>
</evidence>
<dbReference type="NCBIfam" id="TIGR01571">
    <property type="entry name" value="A_thal_Cys_rich"/>
    <property type="match status" value="1"/>
</dbReference>
<sequence length="239" mass="26315">MATGTYVRLTKDQESSLQNITPGELNQPIDVQKQSCAKCEHCGQNLPPSYEPPADEDWATGIFGCTEDVDSCLVGLFCPCVLFGRHMETLNDEISSRGACVGHLVCIEGGIALAALTAAFHGIDPDTACLITEGLLFSWWVCGIYTGMARQMLQRKYHLKDSPCDPCMVHCCLHWCAMCQEHREMKLHLSCNDNPTTTLVDPPPLQEMTTTTENNDDQVVADSSGKEIVPYEDLDIESP</sequence>
<dbReference type="EnsemblPlants" id="Solyc10g018920.2.1">
    <property type="protein sequence ID" value="Solyc10g018920.2.1"/>
    <property type="gene ID" value="Solyc10g018920.2"/>
</dbReference>
<name>A0A3Q7J8M1_SOLLC</name>
<dbReference type="OrthoDB" id="1045822at2759"/>
<dbReference type="OMA" id="QPIDVQK"/>
<dbReference type="Gramene" id="Solyc10g018920.2.1">
    <property type="protein sequence ID" value="Solyc10g018920.2.1"/>
    <property type="gene ID" value="Solyc10g018920.2"/>
</dbReference>
<dbReference type="PANTHER" id="PTHR15907">
    <property type="entry name" value="DUF614 FAMILY PROTEIN-RELATED"/>
    <property type="match status" value="1"/>
</dbReference>
<dbReference type="AlphaFoldDB" id="A0A3Q7J8M1"/>
<accession>A0A3Q7J8M1</accession>
<evidence type="ECO:0000313" key="2">
    <source>
        <dbReference type="Proteomes" id="UP000004994"/>
    </source>
</evidence>
<dbReference type="PaxDb" id="4081-Solyc10g018920.1.1"/>
<dbReference type="GeneID" id="101266170"/>
<evidence type="ECO:0000313" key="1">
    <source>
        <dbReference type="EnsemblPlants" id="Solyc10g018920.2.1"/>
    </source>
</evidence>